<protein>
    <submittedName>
        <fullName evidence="1">Uncharacterized protein</fullName>
    </submittedName>
</protein>
<evidence type="ECO:0000313" key="1">
    <source>
        <dbReference type="EMBL" id="RPA81504.1"/>
    </source>
</evidence>
<dbReference type="Proteomes" id="UP000275078">
    <property type="component" value="Unassembled WGS sequence"/>
</dbReference>
<keyword evidence="2" id="KW-1185">Reference proteome</keyword>
<name>A0A3N4IIM2_ASCIM</name>
<proteinExistence type="predicted"/>
<reference evidence="1 2" key="1">
    <citation type="journal article" date="2018" name="Nat. Ecol. Evol.">
        <title>Pezizomycetes genomes reveal the molecular basis of ectomycorrhizal truffle lifestyle.</title>
        <authorList>
            <person name="Murat C."/>
            <person name="Payen T."/>
            <person name="Noel B."/>
            <person name="Kuo A."/>
            <person name="Morin E."/>
            <person name="Chen J."/>
            <person name="Kohler A."/>
            <person name="Krizsan K."/>
            <person name="Balestrini R."/>
            <person name="Da Silva C."/>
            <person name="Montanini B."/>
            <person name="Hainaut M."/>
            <person name="Levati E."/>
            <person name="Barry K.W."/>
            <person name="Belfiori B."/>
            <person name="Cichocki N."/>
            <person name="Clum A."/>
            <person name="Dockter R.B."/>
            <person name="Fauchery L."/>
            <person name="Guy J."/>
            <person name="Iotti M."/>
            <person name="Le Tacon F."/>
            <person name="Lindquist E.A."/>
            <person name="Lipzen A."/>
            <person name="Malagnac F."/>
            <person name="Mello A."/>
            <person name="Molinier V."/>
            <person name="Miyauchi S."/>
            <person name="Poulain J."/>
            <person name="Riccioni C."/>
            <person name="Rubini A."/>
            <person name="Sitrit Y."/>
            <person name="Splivallo R."/>
            <person name="Traeger S."/>
            <person name="Wang M."/>
            <person name="Zifcakova L."/>
            <person name="Wipf D."/>
            <person name="Zambonelli A."/>
            <person name="Paolocci F."/>
            <person name="Nowrousian M."/>
            <person name="Ottonello S."/>
            <person name="Baldrian P."/>
            <person name="Spatafora J.W."/>
            <person name="Henrissat B."/>
            <person name="Nagy L.G."/>
            <person name="Aury J.M."/>
            <person name="Wincker P."/>
            <person name="Grigoriev I.V."/>
            <person name="Bonfante P."/>
            <person name="Martin F.M."/>
        </authorList>
    </citation>
    <scope>NUCLEOTIDE SEQUENCE [LARGE SCALE GENOMIC DNA]</scope>
    <source>
        <strain evidence="1 2">RN42</strain>
    </source>
</reference>
<organism evidence="1 2">
    <name type="scientific">Ascobolus immersus RN42</name>
    <dbReference type="NCBI Taxonomy" id="1160509"/>
    <lineage>
        <taxon>Eukaryota</taxon>
        <taxon>Fungi</taxon>
        <taxon>Dikarya</taxon>
        <taxon>Ascomycota</taxon>
        <taxon>Pezizomycotina</taxon>
        <taxon>Pezizomycetes</taxon>
        <taxon>Pezizales</taxon>
        <taxon>Ascobolaceae</taxon>
        <taxon>Ascobolus</taxon>
    </lineage>
</organism>
<evidence type="ECO:0000313" key="2">
    <source>
        <dbReference type="Proteomes" id="UP000275078"/>
    </source>
</evidence>
<dbReference type="EMBL" id="ML119679">
    <property type="protein sequence ID" value="RPA81504.1"/>
    <property type="molecule type" value="Genomic_DNA"/>
</dbReference>
<gene>
    <name evidence="1" type="ORF">BJ508DRAFT_306540</name>
</gene>
<dbReference type="AlphaFoldDB" id="A0A3N4IIM2"/>
<sequence length="201" mass="23783">MTGEPENDKVPILGQEYNPWFVGPQYRSGIDFILSTVFIEVANLGKGTKLSPVEIVFSEDLLAGLRKEQEALAKVKKYHLTWTFWDEYQHPRSRKNWRFLGNRTTINLLKNDIQKYPYHELLFRALHELQIKPAVWATALAHKEDDEAAADVHIYSWTELRFMEVVFKEYVEKNIDRSNFVKEFQEELLEMGRYMARLKNQ</sequence>
<accession>A0A3N4IIM2</accession>